<dbReference type="GO" id="GO:0009279">
    <property type="term" value="C:cell outer membrane"/>
    <property type="evidence" value="ECO:0007669"/>
    <property type="project" value="TreeGrafter"/>
</dbReference>
<evidence type="ECO:0000313" key="4">
    <source>
        <dbReference type="EMBL" id="VAW86875.1"/>
    </source>
</evidence>
<feature type="non-terminal residue" evidence="4">
    <location>
        <position position="516"/>
    </location>
</feature>
<dbReference type="SUPFAM" id="SSF48452">
    <property type="entry name" value="TPR-like"/>
    <property type="match status" value="3"/>
</dbReference>
<dbReference type="InterPro" id="IPR019734">
    <property type="entry name" value="TPR_rpt"/>
</dbReference>
<accession>A0A3B0Z0N2</accession>
<dbReference type="InterPro" id="IPR050498">
    <property type="entry name" value="Ycf3"/>
</dbReference>
<dbReference type="EMBL" id="UOFO01000104">
    <property type="protein sequence ID" value="VAW86875.1"/>
    <property type="molecule type" value="Genomic_DNA"/>
</dbReference>
<keyword evidence="1" id="KW-0677">Repeat</keyword>
<evidence type="ECO:0000259" key="3">
    <source>
        <dbReference type="Pfam" id="PF16918"/>
    </source>
</evidence>
<reference evidence="4" key="1">
    <citation type="submission" date="2018-06" db="EMBL/GenBank/DDBJ databases">
        <authorList>
            <person name="Zhirakovskaya E."/>
        </authorList>
    </citation>
    <scope>NUCLEOTIDE SEQUENCE</scope>
</reference>
<name>A0A3B0Z0N2_9ZZZZ</name>
<dbReference type="AlphaFoldDB" id="A0A3B0Z0N2"/>
<dbReference type="PROSITE" id="PS50005">
    <property type="entry name" value="TPR"/>
    <property type="match status" value="4"/>
</dbReference>
<dbReference type="Pfam" id="PF13432">
    <property type="entry name" value="TPR_16"/>
    <property type="match status" value="1"/>
</dbReference>
<dbReference type="Pfam" id="PF16918">
    <property type="entry name" value="PknG_TPR"/>
    <property type="match status" value="1"/>
</dbReference>
<dbReference type="PANTHER" id="PTHR44858:SF1">
    <property type="entry name" value="UDP-N-ACETYLGLUCOSAMINE--PEPTIDE N-ACETYLGLUCOSAMINYLTRANSFERASE SPINDLY-RELATED"/>
    <property type="match status" value="1"/>
</dbReference>
<dbReference type="Gene3D" id="1.25.40.10">
    <property type="entry name" value="Tetratricopeptide repeat domain"/>
    <property type="match status" value="3"/>
</dbReference>
<dbReference type="PROSITE" id="PS50293">
    <property type="entry name" value="TPR_REGION"/>
    <property type="match status" value="1"/>
</dbReference>
<evidence type="ECO:0000256" key="2">
    <source>
        <dbReference type="ARBA" id="ARBA00022803"/>
    </source>
</evidence>
<protein>
    <recommendedName>
        <fullName evidence="3">Protein kinase G tetratricopeptide repeat containing domain-containing protein</fullName>
    </recommendedName>
</protein>
<gene>
    <name evidence="4" type="ORF">MNBD_GAMMA16-1322</name>
</gene>
<dbReference type="PANTHER" id="PTHR44858">
    <property type="entry name" value="TETRATRICOPEPTIDE REPEAT PROTEIN 6"/>
    <property type="match status" value="1"/>
</dbReference>
<proteinExistence type="predicted"/>
<keyword evidence="2" id="KW-0802">TPR repeat</keyword>
<dbReference type="InterPro" id="IPR031636">
    <property type="entry name" value="PknG_TPR"/>
</dbReference>
<dbReference type="SMART" id="SM00028">
    <property type="entry name" value="TPR"/>
    <property type="match status" value="9"/>
</dbReference>
<dbReference type="GO" id="GO:0046813">
    <property type="term" value="P:receptor-mediated virion attachment to host cell"/>
    <property type="evidence" value="ECO:0007669"/>
    <property type="project" value="TreeGrafter"/>
</dbReference>
<dbReference type="InterPro" id="IPR011990">
    <property type="entry name" value="TPR-like_helical_dom_sf"/>
</dbReference>
<organism evidence="4">
    <name type="scientific">hydrothermal vent metagenome</name>
    <dbReference type="NCBI Taxonomy" id="652676"/>
    <lineage>
        <taxon>unclassified sequences</taxon>
        <taxon>metagenomes</taxon>
        <taxon>ecological metagenomes</taxon>
    </lineage>
</organism>
<evidence type="ECO:0000256" key="1">
    <source>
        <dbReference type="ARBA" id="ARBA00022737"/>
    </source>
</evidence>
<sequence>MYLKTTYEKKIKYLSWAFSFFVVFCLSVNCIPVSYAQAQGQKEKISELIQQGRTEAEEKKYVKAIAIFNEVLKIDTKNVEAHFRIGVAYWHQRKVKEALGFIQKAIELDPKNASLRLSLAGFYDQLKMIKQAIEQYKQVITLAKNTEQARTAEKRLNLALVKEYVSIGDVDTALQLLNSMLEEHPNDPRILQHLGFAYMLVNRHEGAVAIYESVLESEPNNESAHMNLAGVYEKMGDIESAIIHFEAVAQGSKNARRKAEAKVRAGVLHATVAQAKGDFDGAIMYLKDILKFKPAHVVSSNRLASVYRDQGKLDLSEEVLLESIKRVPKNMDGRLNLASLFLQKNNMLDAVWNLDHILNIALNTETGKKAKSLMQQIAQKTGDKFEPLRRAAVRKYKLVDLVKQEPDNAKAHFELAIIYFQQARTKQALHEFERVRELTPDFSKTYLYLGDLYSKVQKHEESATAFAQYIALDKDIKNMESLQLAYAKALGQQFFTERKPELSLYQFQRVLKAEPE</sequence>
<feature type="domain" description="Protein kinase G tetratricopeptide repeat containing" evidence="3">
    <location>
        <begin position="109"/>
        <end position="327"/>
    </location>
</feature>